<dbReference type="EMBL" id="MU004189">
    <property type="protein sequence ID" value="KAF2495667.1"/>
    <property type="molecule type" value="Genomic_DNA"/>
</dbReference>
<dbReference type="AlphaFoldDB" id="A0A6A6QXA4"/>
<reference evidence="2" key="1">
    <citation type="journal article" date="2020" name="Stud. Mycol.">
        <title>101 Dothideomycetes genomes: a test case for predicting lifestyles and emergence of pathogens.</title>
        <authorList>
            <person name="Haridas S."/>
            <person name="Albert R."/>
            <person name="Binder M."/>
            <person name="Bloem J."/>
            <person name="Labutti K."/>
            <person name="Salamov A."/>
            <person name="Andreopoulos B."/>
            <person name="Baker S."/>
            <person name="Barry K."/>
            <person name="Bills G."/>
            <person name="Bluhm B."/>
            <person name="Cannon C."/>
            <person name="Castanera R."/>
            <person name="Culley D."/>
            <person name="Daum C."/>
            <person name="Ezra D."/>
            <person name="Gonzalez J."/>
            <person name="Henrissat B."/>
            <person name="Kuo A."/>
            <person name="Liang C."/>
            <person name="Lipzen A."/>
            <person name="Lutzoni F."/>
            <person name="Magnuson J."/>
            <person name="Mondo S."/>
            <person name="Nolan M."/>
            <person name="Ohm R."/>
            <person name="Pangilinan J."/>
            <person name="Park H.-J."/>
            <person name="Ramirez L."/>
            <person name="Alfaro M."/>
            <person name="Sun H."/>
            <person name="Tritt A."/>
            <person name="Yoshinaga Y."/>
            <person name="Zwiers L.-H."/>
            <person name="Turgeon B."/>
            <person name="Goodwin S."/>
            <person name="Spatafora J."/>
            <person name="Crous P."/>
            <person name="Grigoriev I."/>
        </authorList>
    </citation>
    <scope>NUCLEOTIDE SEQUENCE</scope>
    <source>
        <strain evidence="2">CBS 269.34</strain>
    </source>
</reference>
<accession>A0A6A6QXA4</accession>
<feature type="compositionally biased region" description="Low complexity" evidence="1">
    <location>
        <begin position="157"/>
        <end position="166"/>
    </location>
</feature>
<keyword evidence="3" id="KW-1185">Reference proteome</keyword>
<organism evidence="2 3">
    <name type="scientific">Lophium mytilinum</name>
    <dbReference type="NCBI Taxonomy" id="390894"/>
    <lineage>
        <taxon>Eukaryota</taxon>
        <taxon>Fungi</taxon>
        <taxon>Dikarya</taxon>
        <taxon>Ascomycota</taxon>
        <taxon>Pezizomycotina</taxon>
        <taxon>Dothideomycetes</taxon>
        <taxon>Pleosporomycetidae</taxon>
        <taxon>Mytilinidiales</taxon>
        <taxon>Mytilinidiaceae</taxon>
        <taxon>Lophium</taxon>
    </lineage>
</organism>
<name>A0A6A6QXA4_9PEZI</name>
<feature type="compositionally biased region" description="Polar residues" evidence="1">
    <location>
        <begin position="192"/>
        <end position="204"/>
    </location>
</feature>
<gene>
    <name evidence="2" type="ORF">BU16DRAFT_396393</name>
</gene>
<protein>
    <submittedName>
        <fullName evidence="2">Uncharacterized protein</fullName>
    </submittedName>
</protein>
<evidence type="ECO:0000256" key="1">
    <source>
        <dbReference type="SAM" id="MobiDB-lite"/>
    </source>
</evidence>
<feature type="compositionally biased region" description="Polar residues" evidence="1">
    <location>
        <begin position="172"/>
        <end position="182"/>
    </location>
</feature>
<evidence type="ECO:0000313" key="2">
    <source>
        <dbReference type="EMBL" id="KAF2495667.1"/>
    </source>
</evidence>
<feature type="region of interest" description="Disordered" evidence="1">
    <location>
        <begin position="96"/>
        <end position="204"/>
    </location>
</feature>
<evidence type="ECO:0000313" key="3">
    <source>
        <dbReference type="Proteomes" id="UP000799750"/>
    </source>
</evidence>
<proteinExistence type="predicted"/>
<dbReference type="Proteomes" id="UP000799750">
    <property type="component" value="Unassembled WGS sequence"/>
</dbReference>
<sequence>MSSINVPRLFLSSRSTASFRCCIVLSLVHDVSPHMVARKNYKVCSHGRSPVFHHQANAAGTLTQDAALPLPQRRALARRKRDSCTASPTVLKPVFLQDTSPCPRASHTLPDPSLATTPRRLHAPSPERDNNTEIHNRHGMQRRHLADQSSRGRLHARSLAIAEAAARGPSDCNFTNPNSTSLPRPDSRQEENSSNSTHFSSRPS</sequence>
<feature type="compositionally biased region" description="Basic and acidic residues" evidence="1">
    <location>
        <begin position="125"/>
        <end position="136"/>
    </location>
</feature>